<dbReference type="Gene3D" id="2.40.10.230">
    <property type="entry name" value="Probable tRNA pseudouridine synthase domain"/>
    <property type="match status" value="1"/>
</dbReference>
<evidence type="ECO:0000256" key="8">
    <source>
        <dbReference type="ARBA" id="ARBA00023242"/>
    </source>
</evidence>
<dbReference type="InterPro" id="IPR040309">
    <property type="entry name" value="Naf1"/>
</dbReference>
<dbReference type="Pfam" id="PF04410">
    <property type="entry name" value="Gar1"/>
    <property type="match status" value="1"/>
</dbReference>
<dbReference type="InterPro" id="IPR038664">
    <property type="entry name" value="Gar1/Naf1_Cbf5-bd_sf"/>
</dbReference>
<dbReference type="PANTHER" id="PTHR31633">
    <property type="entry name" value="H/ACA RIBONUCLEOPROTEIN COMPLEX NON-CORE SUBUNIT NAF1"/>
    <property type="match status" value="1"/>
</dbReference>
<proteinExistence type="inferred from homology"/>
<sequence length="609" mass="66290">LKDESLPNSLVEASIALSDQNANSDDPFLISDDQVTSLQTIIDEFSSFQSPHITSPQEAVNEVETFLSENEPRLVDLAADADSGFNEPGTLLEVMSSRTVESPKTTRTGELPEVAFTVPSLKTEENHFATGAFDQVPRTLPPPVEIEASYSPRLPSSPPLSKEMKVLGKVSSILSGCVIIEALPNLQALNEGSALYLSDRRPLGEIYETFGPVKSPFYVVVLENVQQETDSSKPSKSKNRSRLRSKQPSLSQESDIQPVGRAVKSATENPDTTVSAGPDPARAEPPQNQPHPQPAPVVRKIDVDVKVGEAVYYVADDPELTIPILCSQLAKLRAKNFQSSSQTKPDNFHSVFPEQARYKGHHLSGLWQSQTTYTGPSTQNPEYTVPFRGSSFSTAGHGYHSQERSSFAGWHPTNTGYSPAFFAPHIRPTYEGGRGLMTQYGPAAENAGYRAVSPTGFGSSQDGSPSWAPRFAAHNPMPWQASSHHASADQRRWEERGCDRPSPATQTSSQSWHSASSSSIDNVGQRTAMPPFYTTGGPHNPPTGFGVVNLPGHHYEAQSRPPPLDVGTFDANGPPPLNFYTPQCPPSGSRNSWGKDDDRSRPDSIQQRF</sequence>
<evidence type="ECO:0000256" key="6">
    <source>
        <dbReference type="ARBA" id="ARBA00022553"/>
    </source>
</evidence>
<accession>A0A183SS97</accession>
<feature type="compositionally biased region" description="Low complexity" evidence="9">
    <location>
        <begin position="508"/>
        <end position="519"/>
    </location>
</feature>
<dbReference type="AlphaFoldDB" id="A0A183SS97"/>
<evidence type="ECO:0000256" key="9">
    <source>
        <dbReference type="SAM" id="MobiDB-lite"/>
    </source>
</evidence>
<feature type="compositionally biased region" description="Basic residues" evidence="9">
    <location>
        <begin position="235"/>
        <end position="245"/>
    </location>
</feature>
<evidence type="ECO:0000313" key="10">
    <source>
        <dbReference type="WBParaSite" id="SSLN_0000732701-mRNA-1"/>
    </source>
</evidence>
<evidence type="ECO:0000256" key="3">
    <source>
        <dbReference type="ARBA" id="ARBA00021438"/>
    </source>
</evidence>
<evidence type="ECO:0000256" key="1">
    <source>
        <dbReference type="ARBA" id="ARBA00004123"/>
    </source>
</evidence>
<keyword evidence="8" id="KW-0539">Nucleus</keyword>
<dbReference type="GO" id="GO:0003723">
    <property type="term" value="F:RNA binding"/>
    <property type="evidence" value="ECO:0007669"/>
    <property type="project" value="UniProtKB-KW"/>
</dbReference>
<feature type="compositionally biased region" description="Basic and acidic residues" evidence="9">
    <location>
        <begin position="486"/>
        <end position="499"/>
    </location>
</feature>
<dbReference type="PANTHER" id="PTHR31633:SF1">
    <property type="entry name" value="H_ACA RIBONUCLEOPROTEIN COMPLEX NON-CORE SUBUNIT NAF1"/>
    <property type="match status" value="1"/>
</dbReference>
<name>A0A183SS97_SCHSO</name>
<keyword evidence="5" id="KW-0698">rRNA processing</keyword>
<reference evidence="10" key="1">
    <citation type="submission" date="2016-06" db="UniProtKB">
        <authorList>
            <consortium name="WormBaseParasite"/>
        </authorList>
    </citation>
    <scope>IDENTIFICATION</scope>
</reference>
<dbReference type="WBParaSite" id="SSLN_0000732701-mRNA-1">
    <property type="protein sequence ID" value="SSLN_0000732701-mRNA-1"/>
    <property type="gene ID" value="SSLN_0000732701"/>
</dbReference>
<keyword evidence="6" id="KW-0597">Phosphoprotein</keyword>
<keyword evidence="4" id="KW-0690">Ribosome biogenesis</keyword>
<dbReference type="GO" id="GO:0005732">
    <property type="term" value="C:sno(s)RNA-containing ribonucleoprotein complex"/>
    <property type="evidence" value="ECO:0007669"/>
    <property type="project" value="InterPro"/>
</dbReference>
<keyword evidence="7" id="KW-0694">RNA-binding</keyword>
<dbReference type="SUPFAM" id="SSF50447">
    <property type="entry name" value="Translation proteins"/>
    <property type="match status" value="1"/>
</dbReference>
<dbReference type="GO" id="GO:0005634">
    <property type="term" value="C:nucleus"/>
    <property type="evidence" value="ECO:0007669"/>
    <property type="project" value="UniProtKB-SubCell"/>
</dbReference>
<feature type="region of interest" description="Disordered" evidence="9">
    <location>
        <begin position="452"/>
        <end position="609"/>
    </location>
</feature>
<comment type="similarity">
    <text evidence="2">Belongs to the NAF1 family.</text>
</comment>
<protein>
    <recommendedName>
        <fullName evidence="3">H/ACA ribonucleoprotein complex non-core subunit NAF1</fullName>
    </recommendedName>
</protein>
<dbReference type="GO" id="GO:0000493">
    <property type="term" value="P:box H/ACA snoRNP assembly"/>
    <property type="evidence" value="ECO:0007669"/>
    <property type="project" value="InterPro"/>
</dbReference>
<evidence type="ECO:0000256" key="5">
    <source>
        <dbReference type="ARBA" id="ARBA00022552"/>
    </source>
</evidence>
<comment type="subcellular location">
    <subcellularLocation>
        <location evidence="1">Nucleus</location>
    </subcellularLocation>
</comment>
<organism evidence="10">
    <name type="scientific">Schistocephalus solidus</name>
    <name type="common">Tapeworm</name>
    <dbReference type="NCBI Taxonomy" id="70667"/>
    <lineage>
        <taxon>Eukaryota</taxon>
        <taxon>Metazoa</taxon>
        <taxon>Spiralia</taxon>
        <taxon>Lophotrochozoa</taxon>
        <taxon>Platyhelminthes</taxon>
        <taxon>Cestoda</taxon>
        <taxon>Eucestoda</taxon>
        <taxon>Diphyllobothriidea</taxon>
        <taxon>Diphyllobothriidae</taxon>
        <taxon>Schistocephalus</taxon>
    </lineage>
</organism>
<feature type="compositionally biased region" description="Basic and acidic residues" evidence="9">
    <location>
        <begin position="593"/>
        <end position="602"/>
    </location>
</feature>
<dbReference type="GO" id="GO:0006364">
    <property type="term" value="P:rRNA processing"/>
    <property type="evidence" value="ECO:0007669"/>
    <property type="project" value="UniProtKB-KW"/>
</dbReference>
<feature type="compositionally biased region" description="Polar residues" evidence="9">
    <location>
        <begin position="266"/>
        <end position="275"/>
    </location>
</feature>
<dbReference type="InterPro" id="IPR009000">
    <property type="entry name" value="Transl_B-barrel_sf"/>
</dbReference>
<evidence type="ECO:0000256" key="7">
    <source>
        <dbReference type="ARBA" id="ARBA00022884"/>
    </source>
</evidence>
<dbReference type="InterPro" id="IPR007504">
    <property type="entry name" value="H/ACA_rnp_Gar1/Naf1"/>
</dbReference>
<evidence type="ECO:0000256" key="4">
    <source>
        <dbReference type="ARBA" id="ARBA00022517"/>
    </source>
</evidence>
<feature type="region of interest" description="Disordered" evidence="9">
    <location>
        <begin position="226"/>
        <end position="297"/>
    </location>
</feature>
<dbReference type="GO" id="GO:0001522">
    <property type="term" value="P:pseudouridine synthesis"/>
    <property type="evidence" value="ECO:0007669"/>
    <property type="project" value="InterPro"/>
</dbReference>
<evidence type="ECO:0000256" key="2">
    <source>
        <dbReference type="ARBA" id="ARBA00009801"/>
    </source>
</evidence>